<reference evidence="2 3" key="1">
    <citation type="submission" date="2020-08" db="EMBL/GenBank/DDBJ databases">
        <title>Genomic Encyclopedia of Type Strains, Phase IV (KMG-IV): sequencing the most valuable type-strain genomes for metagenomic binning, comparative biology and taxonomic classification.</title>
        <authorList>
            <person name="Goeker M."/>
        </authorList>
    </citation>
    <scope>NUCLEOTIDE SEQUENCE [LARGE SCALE GENOMIC DNA]</scope>
    <source>
        <strain evidence="2 3">DSM 102255</strain>
    </source>
</reference>
<protein>
    <submittedName>
        <fullName evidence="2">Uncharacterized protein</fullName>
    </submittedName>
</protein>
<dbReference type="AlphaFoldDB" id="A0A841J6A9"/>
<name>A0A841J6A9_9SPHN</name>
<comment type="caution">
    <text evidence="2">The sequence shown here is derived from an EMBL/GenBank/DDBJ whole genome shotgun (WGS) entry which is preliminary data.</text>
</comment>
<dbReference type="Proteomes" id="UP000552700">
    <property type="component" value="Unassembled WGS sequence"/>
</dbReference>
<keyword evidence="1" id="KW-0472">Membrane</keyword>
<feature type="transmembrane region" description="Helical" evidence="1">
    <location>
        <begin position="31"/>
        <end position="50"/>
    </location>
</feature>
<organism evidence="2 3">
    <name type="scientific">Sphingobium subterraneum</name>
    <dbReference type="NCBI Taxonomy" id="627688"/>
    <lineage>
        <taxon>Bacteria</taxon>
        <taxon>Pseudomonadati</taxon>
        <taxon>Pseudomonadota</taxon>
        <taxon>Alphaproteobacteria</taxon>
        <taxon>Sphingomonadales</taxon>
        <taxon>Sphingomonadaceae</taxon>
        <taxon>Sphingobium</taxon>
    </lineage>
</organism>
<proteinExistence type="predicted"/>
<dbReference type="RefSeq" id="WP_184079706.1">
    <property type="nucleotide sequence ID" value="NZ_JACIJP010000002.1"/>
</dbReference>
<evidence type="ECO:0000313" key="3">
    <source>
        <dbReference type="Proteomes" id="UP000552700"/>
    </source>
</evidence>
<keyword evidence="1" id="KW-0812">Transmembrane</keyword>
<sequence length="78" mass="8390">MATIAWLISICAFMGGLAVKADLPFAHAHDVGNVLLAISVFACPLLWDNWMARALLPGKQRLMACIALVVFVPVILLS</sequence>
<dbReference type="EMBL" id="JACIJP010000002">
    <property type="protein sequence ID" value="MBB6124068.1"/>
    <property type="molecule type" value="Genomic_DNA"/>
</dbReference>
<gene>
    <name evidence="2" type="ORF">FHS92_001797</name>
</gene>
<keyword evidence="1" id="KW-1133">Transmembrane helix</keyword>
<keyword evidence="3" id="KW-1185">Reference proteome</keyword>
<feature type="transmembrane region" description="Helical" evidence="1">
    <location>
        <begin position="62"/>
        <end position="77"/>
    </location>
</feature>
<accession>A0A841J6A9</accession>
<evidence type="ECO:0000256" key="1">
    <source>
        <dbReference type="SAM" id="Phobius"/>
    </source>
</evidence>
<evidence type="ECO:0000313" key="2">
    <source>
        <dbReference type="EMBL" id="MBB6124068.1"/>
    </source>
</evidence>